<dbReference type="EMBL" id="GG749493">
    <property type="protein sequence ID" value="KMW68629.1"/>
    <property type="molecule type" value="Genomic_DNA"/>
</dbReference>
<organism evidence="1">
    <name type="scientific">Ajellomyces dermatitidis (strain ATCC 18188 / CBS 674.68)</name>
    <name type="common">Blastomyces dermatitidis</name>
    <dbReference type="NCBI Taxonomy" id="653446"/>
    <lineage>
        <taxon>Eukaryota</taxon>
        <taxon>Fungi</taxon>
        <taxon>Dikarya</taxon>
        <taxon>Ascomycota</taxon>
        <taxon>Pezizomycotina</taxon>
        <taxon>Eurotiomycetes</taxon>
        <taxon>Eurotiomycetidae</taxon>
        <taxon>Onygenales</taxon>
        <taxon>Ajellomycetaceae</taxon>
        <taxon>Blastomyces</taxon>
    </lineage>
</organism>
<dbReference type="AlphaFoldDB" id="A0A0J9HHM1"/>
<feature type="non-terminal residue" evidence="1">
    <location>
        <position position="1"/>
    </location>
</feature>
<sequence length="54" mass="6612">VKAVLEMIEKVMMKFLYDEIYINYEMLCEILTDNDVNLIEEVMRHFMSQLQTRH</sequence>
<proteinExistence type="predicted"/>
<gene>
    <name evidence="1" type="ORF">BDDG_12934</name>
</gene>
<name>A0A0J9HHM1_AJEDA</name>
<evidence type="ECO:0000313" key="1">
    <source>
        <dbReference type="EMBL" id="KMW68629.1"/>
    </source>
</evidence>
<protein>
    <submittedName>
        <fullName evidence="1">Uncharacterized protein</fullName>
    </submittedName>
</protein>
<reference evidence="1" key="1">
    <citation type="submission" date="2010-03" db="EMBL/GenBank/DDBJ databases">
        <title>Annotation of Blastomyces dermatitidis strain ATCC 18188.</title>
        <authorList>
            <consortium name="The Broad Institute Genome Sequencing Platform"/>
            <consortium name="Broad Institute Genome Sequencing Center for Infectious Disease."/>
            <person name="Cuomo C."/>
            <person name="Klein B."/>
            <person name="Sullivan T."/>
            <person name="Heitman J."/>
            <person name="Young S."/>
            <person name="Zeng Q."/>
            <person name="Gargeya S."/>
            <person name="Alvarado L."/>
            <person name="Berlin A.M."/>
            <person name="Chapman S.B."/>
            <person name="Chen Z."/>
            <person name="Freedman E."/>
            <person name="Gellesch M."/>
            <person name="Goldberg J."/>
            <person name="Griggs A."/>
            <person name="Gujja S."/>
            <person name="Heilman E."/>
            <person name="Heiman D."/>
            <person name="Howarth C."/>
            <person name="Mehta T."/>
            <person name="Neiman D."/>
            <person name="Pearson M."/>
            <person name="Roberts A."/>
            <person name="Saif S."/>
            <person name="Shea T."/>
            <person name="Shenoy N."/>
            <person name="Sisk P."/>
            <person name="Stolte C."/>
            <person name="Sykes S."/>
            <person name="White J."/>
            <person name="Yandava C."/>
            <person name="Haas B."/>
            <person name="Nusbaum C."/>
            <person name="Birren B."/>
        </authorList>
    </citation>
    <scope>NUCLEOTIDE SEQUENCE</scope>
    <source>
        <strain evidence="1">ATCC 18188</strain>
    </source>
</reference>
<accession>A0A0J9HHM1</accession>
<dbReference type="Proteomes" id="UP000007802">
    <property type="component" value="Unassembled WGS sequence"/>
</dbReference>
<feature type="non-terminal residue" evidence="1">
    <location>
        <position position="54"/>
    </location>
</feature>